<accession>A0A183EF78</accession>
<reference evidence="1" key="1">
    <citation type="submission" date="2016-06" db="UniProtKB">
        <authorList>
            <consortium name="WormBaseParasite"/>
        </authorList>
    </citation>
    <scope>IDENTIFICATION</scope>
</reference>
<organism evidence="1">
    <name type="scientific">Gongylonema pulchrum</name>
    <dbReference type="NCBI Taxonomy" id="637853"/>
    <lineage>
        <taxon>Eukaryota</taxon>
        <taxon>Metazoa</taxon>
        <taxon>Ecdysozoa</taxon>
        <taxon>Nematoda</taxon>
        <taxon>Chromadorea</taxon>
        <taxon>Rhabditida</taxon>
        <taxon>Spirurina</taxon>
        <taxon>Spiruromorpha</taxon>
        <taxon>Spiruroidea</taxon>
        <taxon>Gongylonematidae</taxon>
        <taxon>Gongylonema</taxon>
    </lineage>
</organism>
<sequence>LADKRLLENAQQVKIIEEQIEYTHRLLENKRILVGRWQNDVMQKVHKEDLLVLEQENLDMERKMVDWCKENQRLLGIFQAMKDREVEMIFAAERCLQRNRRARVCALSGIR</sequence>
<dbReference type="WBParaSite" id="GPUH_0001964401-mRNA-1">
    <property type="protein sequence ID" value="GPUH_0001964401-mRNA-1"/>
    <property type="gene ID" value="GPUH_0001964401"/>
</dbReference>
<protein>
    <submittedName>
        <fullName evidence="1">CC171 protein</fullName>
    </submittedName>
</protein>
<evidence type="ECO:0000313" key="1">
    <source>
        <dbReference type="WBParaSite" id="GPUH_0001964401-mRNA-1"/>
    </source>
</evidence>
<name>A0A183EF78_9BILA</name>
<proteinExistence type="predicted"/>
<dbReference type="AlphaFoldDB" id="A0A183EF78"/>